<dbReference type="AlphaFoldDB" id="A0A5C5WNF9"/>
<proteinExistence type="predicted"/>
<dbReference type="InterPro" id="IPR009078">
    <property type="entry name" value="Ferritin-like_SF"/>
</dbReference>
<dbReference type="Gene3D" id="1.20.1260.10">
    <property type="match status" value="1"/>
</dbReference>
<dbReference type="PANTHER" id="PTHR30565:SF9">
    <property type="entry name" value="PROTEIN YCIF"/>
    <property type="match status" value="1"/>
</dbReference>
<name>A0A5C5WNF9_9BACT</name>
<accession>A0A5C5WNF9</accession>
<keyword evidence="3" id="KW-1185">Reference proteome</keyword>
<dbReference type="InterPro" id="IPR012347">
    <property type="entry name" value="Ferritin-like"/>
</dbReference>
<dbReference type="InterPro" id="IPR010287">
    <property type="entry name" value="DUF892_YciF-like"/>
</dbReference>
<evidence type="ECO:0000313" key="2">
    <source>
        <dbReference type="EMBL" id="TWT51651.1"/>
    </source>
</evidence>
<organism evidence="2 3">
    <name type="scientific">Allorhodopirellula solitaria</name>
    <dbReference type="NCBI Taxonomy" id="2527987"/>
    <lineage>
        <taxon>Bacteria</taxon>
        <taxon>Pseudomonadati</taxon>
        <taxon>Planctomycetota</taxon>
        <taxon>Planctomycetia</taxon>
        <taxon>Pirellulales</taxon>
        <taxon>Pirellulaceae</taxon>
        <taxon>Allorhodopirellula</taxon>
    </lineage>
</organism>
<reference evidence="2 3" key="1">
    <citation type="submission" date="2019-02" db="EMBL/GenBank/DDBJ databases">
        <title>Deep-cultivation of Planctomycetes and their phenomic and genomic characterization uncovers novel biology.</title>
        <authorList>
            <person name="Wiegand S."/>
            <person name="Jogler M."/>
            <person name="Boedeker C."/>
            <person name="Pinto D."/>
            <person name="Vollmers J."/>
            <person name="Rivas-Marin E."/>
            <person name="Kohn T."/>
            <person name="Peeters S.H."/>
            <person name="Heuer A."/>
            <person name="Rast P."/>
            <person name="Oberbeckmann S."/>
            <person name="Bunk B."/>
            <person name="Jeske O."/>
            <person name="Meyerdierks A."/>
            <person name="Storesund J.E."/>
            <person name="Kallscheuer N."/>
            <person name="Luecker S."/>
            <person name="Lage O.M."/>
            <person name="Pohl T."/>
            <person name="Merkel B.J."/>
            <person name="Hornburger P."/>
            <person name="Mueller R.-W."/>
            <person name="Bruemmer F."/>
            <person name="Labrenz M."/>
            <person name="Spormann A.M."/>
            <person name="Op Den Camp H."/>
            <person name="Overmann J."/>
            <person name="Amann R."/>
            <person name="Jetten M.S.M."/>
            <person name="Mascher T."/>
            <person name="Medema M.H."/>
            <person name="Devos D.P."/>
            <person name="Kaster A.-K."/>
            <person name="Ovreas L."/>
            <person name="Rohde M."/>
            <person name="Galperin M.Y."/>
            <person name="Jogler C."/>
        </authorList>
    </citation>
    <scope>NUCLEOTIDE SEQUENCE [LARGE SCALE GENOMIC DNA]</scope>
    <source>
        <strain evidence="2 3">CA85</strain>
    </source>
</reference>
<sequence>MLFRMANEARFRKAFNLLGVSAERQTCQAMKGLIAEGDQVIQATGDAAVKDAALVAAGQRVEHYEMAGYGSARNFAQQCGRNDVADLLQQTLDEEGNADKKLKEVAESSVNPAASHA</sequence>
<dbReference type="InterPro" id="IPR047114">
    <property type="entry name" value="YciF"/>
</dbReference>
<evidence type="ECO:0000256" key="1">
    <source>
        <dbReference type="SAM" id="MobiDB-lite"/>
    </source>
</evidence>
<gene>
    <name evidence="2" type="ORF">CA85_52360</name>
</gene>
<dbReference type="SUPFAM" id="SSF47240">
    <property type="entry name" value="Ferritin-like"/>
    <property type="match status" value="1"/>
</dbReference>
<dbReference type="Pfam" id="PF05974">
    <property type="entry name" value="DUF892"/>
    <property type="match status" value="1"/>
</dbReference>
<evidence type="ECO:0000313" key="3">
    <source>
        <dbReference type="Proteomes" id="UP000318053"/>
    </source>
</evidence>
<dbReference type="Proteomes" id="UP000318053">
    <property type="component" value="Unassembled WGS sequence"/>
</dbReference>
<protein>
    <submittedName>
        <fullName evidence="2">Uncharacterized protein</fullName>
    </submittedName>
</protein>
<comment type="caution">
    <text evidence="2">The sequence shown here is derived from an EMBL/GenBank/DDBJ whole genome shotgun (WGS) entry which is preliminary data.</text>
</comment>
<dbReference type="PANTHER" id="PTHR30565">
    <property type="entry name" value="PROTEIN YCIF"/>
    <property type="match status" value="1"/>
</dbReference>
<feature type="compositionally biased region" description="Polar residues" evidence="1">
    <location>
        <begin position="108"/>
        <end position="117"/>
    </location>
</feature>
<dbReference type="EMBL" id="SJPK01000046">
    <property type="protein sequence ID" value="TWT51651.1"/>
    <property type="molecule type" value="Genomic_DNA"/>
</dbReference>
<feature type="region of interest" description="Disordered" evidence="1">
    <location>
        <begin position="98"/>
        <end position="117"/>
    </location>
</feature>